<protein>
    <submittedName>
        <fullName evidence="2">Uncharacterized protein</fullName>
    </submittedName>
</protein>
<reference evidence="3" key="1">
    <citation type="submission" date="2019-02" db="EMBL/GenBank/DDBJ databases">
        <title>Complete genome sequence of Rhodoferax sp. Gr-4.</title>
        <authorList>
            <person name="Jin L."/>
        </authorList>
    </citation>
    <scope>NUCLEOTIDE SEQUENCE [LARGE SCALE GENOMIC DNA]</scope>
    <source>
        <strain evidence="3">Gr-4</strain>
    </source>
</reference>
<dbReference type="EMBL" id="CP036282">
    <property type="protein sequence ID" value="QDL55006.1"/>
    <property type="molecule type" value="Genomic_DNA"/>
</dbReference>
<sequence>MAKAVDLADQDNSAKRIKTGGRKAKKSLDEMIADAERRSRLAVLSDDTAVEAELAAFYLIISVSQLRELRNSGLPSEEDKQAARLKKAADDAAKAAGRKPKPSDDQDAKPKGLRMIKIAEKGAIGSNQPVTYLMGDLRRFQKENAGYSTFEVKLASAGLLGWVSQPVPFFASPKTDRRGRHTLHCKGWGMDLPEMEKLCVAAHFGKLRCVWLTPVQAVHSIWLKESEHKKFAKPWLAILKGEVNEVKASIEATEIAAVASEKDPKKASKSL</sequence>
<reference evidence="3" key="2">
    <citation type="journal article" date="2020" name="Int. J. Syst. Evol. Microbiol.">
        <title>Genomic insights into a novel species Rhodoferax aquaticus sp. nov., isolated from freshwater.</title>
        <authorList>
            <person name="Li T."/>
            <person name="Zhuo Y."/>
            <person name="Jin C.Z."/>
            <person name="Wu X."/>
            <person name="Ko S.R."/>
            <person name="Jin F.J."/>
            <person name="Ahn C.Y."/>
            <person name="Oh H.M."/>
            <person name="Lee H.G."/>
            <person name="Jin L."/>
        </authorList>
    </citation>
    <scope>NUCLEOTIDE SEQUENCE [LARGE SCALE GENOMIC DNA]</scope>
    <source>
        <strain evidence="3">Gr-4</strain>
    </source>
</reference>
<feature type="region of interest" description="Disordered" evidence="1">
    <location>
        <begin position="72"/>
        <end position="111"/>
    </location>
</feature>
<feature type="compositionally biased region" description="Basic and acidic residues" evidence="1">
    <location>
        <begin position="101"/>
        <end position="110"/>
    </location>
</feature>
<feature type="compositionally biased region" description="Basic residues" evidence="1">
    <location>
        <begin position="15"/>
        <end position="25"/>
    </location>
</feature>
<evidence type="ECO:0000256" key="1">
    <source>
        <dbReference type="SAM" id="MobiDB-lite"/>
    </source>
</evidence>
<feature type="compositionally biased region" description="Basic and acidic residues" evidence="1">
    <location>
        <begin position="77"/>
        <end position="93"/>
    </location>
</feature>
<dbReference type="AlphaFoldDB" id="A0A515EQS1"/>
<proteinExistence type="predicted"/>
<evidence type="ECO:0000313" key="2">
    <source>
        <dbReference type="EMBL" id="QDL55006.1"/>
    </source>
</evidence>
<name>A0A515EQS1_9BURK</name>
<keyword evidence="3" id="KW-1185">Reference proteome</keyword>
<dbReference type="KEGG" id="rhg:EXZ61_12990"/>
<organism evidence="2 3">
    <name type="scientific">Rhodoferax aquaticus</name>
    <dbReference type="NCBI Taxonomy" id="2527691"/>
    <lineage>
        <taxon>Bacteria</taxon>
        <taxon>Pseudomonadati</taxon>
        <taxon>Pseudomonadota</taxon>
        <taxon>Betaproteobacteria</taxon>
        <taxon>Burkholderiales</taxon>
        <taxon>Comamonadaceae</taxon>
        <taxon>Rhodoferax</taxon>
    </lineage>
</organism>
<evidence type="ECO:0000313" key="3">
    <source>
        <dbReference type="Proteomes" id="UP000317365"/>
    </source>
</evidence>
<dbReference type="Proteomes" id="UP000317365">
    <property type="component" value="Chromosome"/>
</dbReference>
<feature type="region of interest" description="Disordered" evidence="1">
    <location>
        <begin position="1"/>
        <end position="27"/>
    </location>
</feature>
<dbReference type="RefSeq" id="WP_142812166.1">
    <property type="nucleotide sequence ID" value="NZ_CP036282.1"/>
</dbReference>
<accession>A0A515EQS1</accession>
<gene>
    <name evidence="2" type="ORF">EXZ61_12990</name>
</gene>